<accession>A0A8F5MLM5</accession>
<name>A0A8F5MLM5_9VIRU</name>
<reference evidence="1" key="1">
    <citation type="submission" date="2021-04" db="EMBL/GenBank/DDBJ databases">
        <title>Genomes of microviruses identified in yellow-bellied marmot fecal samples.</title>
        <authorList>
            <person name="Varsani A."/>
            <person name="Kraberger S."/>
            <person name="Chatterjee A."/>
            <person name="Richet C."/>
            <person name="Fontenele R.S."/>
            <person name="Schmidlin K."/>
            <person name="Blumstein D.T."/>
        </authorList>
    </citation>
    <scope>NUCLEOTIDE SEQUENCE</scope>
    <source>
        <strain evidence="1">Mar25</strain>
    </source>
</reference>
<protein>
    <submittedName>
        <fullName evidence="1">Uncharacterized protein</fullName>
    </submittedName>
</protein>
<proteinExistence type="predicted"/>
<organism evidence="1">
    <name type="scientific">Microvirus mar25</name>
    <dbReference type="NCBI Taxonomy" id="2851158"/>
    <lineage>
        <taxon>Viruses</taxon>
        <taxon>Monodnaviria</taxon>
        <taxon>Sangervirae</taxon>
        <taxon>Phixviricota</taxon>
        <taxon>Malgrandaviricetes</taxon>
        <taxon>Petitvirales</taxon>
        <taxon>Microviridae</taxon>
    </lineage>
</organism>
<evidence type="ECO:0000313" key="1">
    <source>
        <dbReference type="EMBL" id="QXN75111.1"/>
    </source>
</evidence>
<sequence length="39" mass="4564">MKRYRIRSPGKDKAIFRRTAAKTKVVNLPATIFRGGRRF</sequence>
<dbReference type="EMBL" id="MZ089771">
    <property type="protein sequence ID" value="QXN75111.1"/>
    <property type="molecule type" value="Genomic_DNA"/>
</dbReference>